<proteinExistence type="predicted"/>
<feature type="compositionally biased region" description="Low complexity" evidence="1">
    <location>
        <begin position="47"/>
        <end position="56"/>
    </location>
</feature>
<dbReference type="AlphaFoldDB" id="A0AA35VPD8"/>
<sequence>MLLPSSSSSERECSQYEGSLRGDSPPPYPQQEVPLKESVPTPPPSPTHTTIPVTITPCPPPVTKKSIPITSQPPPITSTPPTSTTQTLPVYTDTTTTTTTSEPLVNVNASDADHLGGDGLDFDTFHYSLFSILDDSDDDAPLTQRHLKELNTKLDTLLASATASTSDAYSEATVKSMLDTFSKEHATNLEKENKAVEDSTLLNQQVTEKVVKLIFETKVFMTDLNTTAEGNIMKANEAI</sequence>
<dbReference type="Proteomes" id="UP001177003">
    <property type="component" value="Chromosome 0"/>
</dbReference>
<evidence type="ECO:0000256" key="1">
    <source>
        <dbReference type="SAM" id="MobiDB-lite"/>
    </source>
</evidence>
<gene>
    <name evidence="2" type="ORF">LSALG_LOCUS5527</name>
</gene>
<keyword evidence="3" id="KW-1185">Reference proteome</keyword>
<feature type="region of interest" description="Disordered" evidence="1">
    <location>
        <begin position="1"/>
        <end position="89"/>
    </location>
</feature>
<organism evidence="2 3">
    <name type="scientific">Lactuca saligna</name>
    <name type="common">Willowleaf lettuce</name>
    <dbReference type="NCBI Taxonomy" id="75948"/>
    <lineage>
        <taxon>Eukaryota</taxon>
        <taxon>Viridiplantae</taxon>
        <taxon>Streptophyta</taxon>
        <taxon>Embryophyta</taxon>
        <taxon>Tracheophyta</taxon>
        <taxon>Spermatophyta</taxon>
        <taxon>Magnoliopsida</taxon>
        <taxon>eudicotyledons</taxon>
        <taxon>Gunneridae</taxon>
        <taxon>Pentapetalae</taxon>
        <taxon>asterids</taxon>
        <taxon>campanulids</taxon>
        <taxon>Asterales</taxon>
        <taxon>Asteraceae</taxon>
        <taxon>Cichorioideae</taxon>
        <taxon>Cichorieae</taxon>
        <taxon>Lactucinae</taxon>
        <taxon>Lactuca</taxon>
    </lineage>
</organism>
<accession>A0AA35VPD8</accession>
<evidence type="ECO:0000313" key="2">
    <source>
        <dbReference type="EMBL" id="CAI9264897.1"/>
    </source>
</evidence>
<feature type="compositionally biased region" description="Low complexity" evidence="1">
    <location>
        <begin position="79"/>
        <end position="89"/>
    </location>
</feature>
<evidence type="ECO:0000313" key="3">
    <source>
        <dbReference type="Proteomes" id="UP001177003"/>
    </source>
</evidence>
<protein>
    <submittedName>
        <fullName evidence="2">Uncharacterized protein</fullName>
    </submittedName>
</protein>
<name>A0AA35VPD8_LACSI</name>
<reference evidence="2" key="1">
    <citation type="submission" date="2023-04" db="EMBL/GenBank/DDBJ databases">
        <authorList>
            <person name="Vijverberg K."/>
            <person name="Xiong W."/>
            <person name="Schranz E."/>
        </authorList>
    </citation>
    <scope>NUCLEOTIDE SEQUENCE</scope>
</reference>
<dbReference type="EMBL" id="OX465086">
    <property type="protein sequence ID" value="CAI9264897.1"/>
    <property type="molecule type" value="Genomic_DNA"/>
</dbReference>